<dbReference type="PIRSF" id="PIRSF006078">
    <property type="entry name" value="GlxK"/>
    <property type="match status" value="1"/>
</dbReference>
<dbReference type="RefSeq" id="WP_116184709.1">
    <property type="nucleotide sequence ID" value="NZ_QTJX01000002.1"/>
</dbReference>
<evidence type="ECO:0000313" key="6">
    <source>
        <dbReference type="Proteomes" id="UP000261828"/>
    </source>
</evidence>
<dbReference type="NCBIfam" id="TIGR00045">
    <property type="entry name" value="glycerate kinase"/>
    <property type="match status" value="1"/>
</dbReference>
<dbReference type="Gene3D" id="3.40.50.10350">
    <property type="entry name" value="Glycerate kinase, domain 1"/>
    <property type="match status" value="1"/>
</dbReference>
<evidence type="ECO:0000256" key="3">
    <source>
        <dbReference type="ARBA" id="ARBA00022777"/>
    </source>
</evidence>
<evidence type="ECO:0000256" key="4">
    <source>
        <dbReference type="PIRNR" id="PIRNR006078"/>
    </source>
</evidence>
<sequence length="378" mass="40085">MKFVVAPDKYKGSLTGHQFCEAVESGIKMVFPEATIVKKPLADGGDGTIEVVQDYLKASTVKVIVKDPLFRDITSEYLLSKDGKIAFIEMSEASGYKLLTKKEMNCMHTTSVGTGEMIVDAIDGGAKEVVLGIGGSATNDGGMGMATSLGYEFLDVDNKILKPTGENLINVSRIKRAKIHKKLNEVQIKVACDVTNPLYGEDGAAKIYGPQKGASSQEVEFLDQGLKSFAKVLHATFGVNVQNIPGAGAAGGVGAGAVVFLNASLTSGVDLIMEMANFEEALDQADWVITGEGQLDNQTLSGKTINGVIKSAKAKGIPVAALCGSVNISIEQIEEMGLDYAVSILNQVGDLEKAKATSYRNLELASYNFARLLKQSLS</sequence>
<dbReference type="GO" id="GO:0008887">
    <property type="term" value="F:glycerate kinase activity"/>
    <property type="evidence" value="ECO:0007669"/>
    <property type="project" value="UniProtKB-UniRule"/>
</dbReference>
<organism evidence="5 6">
    <name type="scientific">Flagellimonas nanhaiensis</name>
    <dbReference type="NCBI Taxonomy" id="2292706"/>
    <lineage>
        <taxon>Bacteria</taxon>
        <taxon>Pseudomonadati</taxon>
        <taxon>Bacteroidota</taxon>
        <taxon>Flavobacteriia</taxon>
        <taxon>Flavobacteriales</taxon>
        <taxon>Flavobacteriaceae</taxon>
        <taxon>Flagellimonas</taxon>
    </lineage>
</organism>
<keyword evidence="2 4" id="KW-0808">Transferase</keyword>
<accession>A0A371JRG3</accession>
<dbReference type="PANTHER" id="PTHR21599">
    <property type="entry name" value="GLYCERATE KINASE"/>
    <property type="match status" value="1"/>
</dbReference>
<evidence type="ECO:0000313" key="5">
    <source>
        <dbReference type="EMBL" id="RDY60100.1"/>
    </source>
</evidence>
<comment type="caution">
    <text evidence="5">The sequence shown here is derived from an EMBL/GenBank/DDBJ whole genome shotgun (WGS) entry which is preliminary data.</text>
</comment>
<evidence type="ECO:0000256" key="2">
    <source>
        <dbReference type="ARBA" id="ARBA00022679"/>
    </source>
</evidence>
<dbReference type="SUPFAM" id="SSF110738">
    <property type="entry name" value="Glycerate kinase I"/>
    <property type="match status" value="1"/>
</dbReference>
<keyword evidence="3 4" id="KW-0418">Kinase</keyword>
<name>A0A371JRG3_9FLAO</name>
<evidence type="ECO:0000256" key="1">
    <source>
        <dbReference type="ARBA" id="ARBA00006284"/>
    </source>
</evidence>
<keyword evidence="6" id="KW-1185">Reference proteome</keyword>
<dbReference type="Proteomes" id="UP000261828">
    <property type="component" value="Unassembled WGS sequence"/>
</dbReference>
<dbReference type="InterPro" id="IPR004381">
    <property type="entry name" value="Glycerate_kinase"/>
</dbReference>
<dbReference type="EMBL" id="QTJX01000002">
    <property type="protein sequence ID" value="RDY60100.1"/>
    <property type="molecule type" value="Genomic_DNA"/>
</dbReference>
<dbReference type="AlphaFoldDB" id="A0A371JRG3"/>
<dbReference type="PANTHER" id="PTHR21599:SF0">
    <property type="entry name" value="GLYCERATE KINASE"/>
    <property type="match status" value="1"/>
</dbReference>
<proteinExistence type="inferred from homology"/>
<comment type="similarity">
    <text evidence="1 4">Belongs to the glycerate kinase type-1 family.</text>
</comment>
<dbReference type="InterPro" id="IPR036129">
    <property type="entry name" value="Glycerate_kinase_sf"/>
</dbReference>
<dbReference type="GO" id="GO:0031388">
    <property type="term" value="P:organic acid phosphorylation"/>
    <property type="evidence" value="ECO:0007669"/>
    <property type="project" value="UniProtKB-UniRule"/>
</dbReference>
<dbReference type="OrthoDB" id="9774290at2"/>
<gene>
    <name evidence="5" type="ORF">DX873_12270</name>
</gene>
<dbReference type="InterPro" id="IPR018197">
    <property type="entry name" value="Glycerate_kinase_RE-like"/>
</dbReference>
<dbReference type="Gene3D" id="3.90.1510.10">
    <property type="entry name" value="Glycerate kinase, domain 2"/>
    <property type="match status" value="1"/>
</dbReference>
<protein>
    <submittedName>
        <fullName evidence="5">Glycerate kinase</fullName>
    </submittedName>
</protein>
<reference evidence="5 6" key="1">
    <citation type="submission" date="2018-08" db="EMBL/GenBank/DDBJ databases">
        <title>Muricauda nanhaiensis sp. nov., isolated from seawater of the South China Sea.</title>
        <authorList>
            <person name="Dang Y."/>
        </authorList>
    </citation>
    <scope>NUCLEOTIDE SEQUENCE [LARGE SCALE GENOMIC DNA]</scope>
    <source>
        <strain evidence="5 6">SM1704</strain>
    </source>
</reference>
<dbReference type="InterPro" id="IPR018193">
    <property type="entry name" value="Glyc_kinase_flavodox-like_fold"/>
</dbReference>
<dbReference type="Pfam" id="PF02595">
    <property type="entry name" value="Gly_kinase"/>
    <property type="match status" value="1"/>
</dbReference>